<dbReference type="Pfam" id="PF03203">
    <property type="entry name" value="MerC"/>
    <property type="match status" value="1"/>
</dbReference>
<proteinExistence type="predicted"/>
<organism evidence="2 3">
    <name type="scientific">Novosphingobium tardum</name>
    <dbReference type="NCBI Taxonomy" id="1538021"/>
    <lineage>
        <taxon>Bacteria</taxon>
        <taxon>Pseudomonadati</taxon>
        <taxon>Pseudomonadota</taxon>
        <taxon>Alphaproteobacteria</taxon>
        <taxon>Sphingomonadales</taxon>
        <taxon>Sphingomonadaceae</taxon>
        <taxon>Novosphingobium</taxon>
    </lineage>
</organism>
<keyword evidence="1" id="KW-0472">Membrane</keyword>
<dbReference type="Proteomes" id="UP001595828">
    <property type="component" value="Unassembled WGS sequence"/>
</dbReference>
<accession>A0ABV8RKI0</accession>
<evidence type="ECO:0000313" key="2">
    <source>
        <dbReference type="EMBL" id="MFC4293886.1"/>
    </source>
</evidence>
<keyword evidence="3" id="KW-1185">Reference proteome</keyword>
<dbReference type="InterPro" id="IPR004891">
    <property type="entry name" value="Mercury-R_MerC"/>
</dbReference>
<evidence type="ECO:0000313" key="3">
    <source>
        <dbReference type="Proteomes" id="UP001595828"/>
    </source>
</evidence>
<name>A0ABV8RKI0_9SPHN</name>
<comment type="caution">
    <text evidence="2">The sequence shown here is derived from an EMBL/GenBank/DDBJ whole genome shotgun (WGS) entry which is preliminary data.</text>
</comment>
<reference evidence="3" key="1">
    <citation type="journal article" date="2019" name="Int. J. Syst. Evol. Microbiol.">
        <title>The Global Catalogue of Microorganisms (GCM) 10K type strain sequencing project: providing services to taxonomists for standard genome sequencing and annotation.</title>
        <authorList>
            <consortium name="The Broad Institute Genomics Platform"/>
            <consortium name="The Broad Institute Genome Sequencing Center for Infectious Disease"/>
            <person name="Wu L."/>
            <person name="Ma J."/>
        </authorList>
    </citation>
    <scope>NUCLEOTIDE SEQUENCE [LARGE SCALE GENOMIC DNA]</scope>
    <source>
        <strain evidence="3">CGMCC 1.12989</strain>
    </source>
</reference>
<evidence type="ECO:0000256" key="1">
    <source>
        <dbReference type="SAM" id="Phobius"/>
    </source>
</evidence>
<dbReference type="RefSeq" id="WP_379537367.1">
    <property type="nucleotide sequence ID" value="NZ_JBHSDR010000003.1"/>
</dbReference>
<feature type="transmembrane region" description="Helical" evidence="1">
    <location>
        <begin position="101"/>
        <end position="119"/>
    </location>
</feature>
<feature type="transmembrane region" description="Helical" evidence="1">
    <location>
        <begin position="77"/>
        <end position="95"/>
    </location>
</feature>
<gene>
    <name evidence="2" type="ORF">ACFO0A_02310</name>
</gene>
<protein>
    <submittedName>
        <fullName evidence="2">MerC domain-containing protein</fullName>
    </submittedName>
</protein>
<keyword evidence="1" id="KW-1133">Transmembrane helix</keyword>
<feature type="transmembrane region" description="Helical" evidence="1">
    <location>
        <begin position="52"/>
        <end position="70"/>
    </location>
</feature>
<dbReference type="EMBL" id="JBHSDR010000003">
    <property type="protein sequence ID" value="MFC4293886.1"/>
    <property type="molecule type" value="Genomic_DNA"/>
</dbReference>
<sequence length="123" mass="12630">MSDALLSLRDRFDRLGILLSGLCAVHCLATLLVVVLFGVGGGVLANPAIHEVGLALAIVVGSLAIGLGVYRHRNVAPLLIGGAGLSLMATALAARHGPVEALLTICGVALVAFAHWRNVRHLA</sequence>
<feature type="transmembrane region" description="Helical" evidence="1">
    <location>
        <begin position="15"/>
        <end position="40"/>
    </location>
</feature>
<keyword evidence="1" id="KW-0812">Transmembrane</keyword>